<dbReference type="InterPro" id="IPR036388">
    <property type="entry name" value="WH-like_DNA-bd_sf"/>
</dbReference>
<dbReference type="InterPro" id="IPR018982">
    <property type="entry name" value="RQC_domain"/>
</dbReference>
<dbReference type="SUPFAM" id="SSF46785">
    <property type="entry name" value="Winged helix' DNA-binding domain"/>
    <property type="match status" value="1"/>
</dbReference>
<dbReference type="InterPro" id="IPR036390">
    <property type="entry name" value="WH_DNA-bd_sf"/>
</dbReference>
<dbReference type="InterPro" id="IPR044876">
    <property type="entry name" value="HRDC_dom_sf"/>
</dbReference>
<dbReference type="Pfam" id="PF09382">
    <property type="entry name" value="RQC"/>
    <property type="match status" value="1"/>
</dbReference>
<dbReference type="GO" id="GO:0003676">
    <property type="term" value="F:nucleic acid binding"/>
    <property type="evidence" value="ECO:0007669"/>
    <property type="project" value="InterPro"/>
</dbReference>
<dbReference type="Gene3D" id="1.10.150.80">
    <property type="entry name" value="HRDC domain"/>
    <property type="match status" value="1"/>
</dbReference>
<gene>
    <name evidence="4" type="ORF">S03H2_58358</name>
</gene>
<dbReference type="GO" id="GO:0000166">
    <property type="term" value="F:nucleotide binding"/>
    <property type="evidence" value="ECO:0007669"/>
    <property type="project" value="InterPro"/>
</dbReference>
<sequence>MNPTTQEVIGNYERALVKIILCCITQLPFQFGKKRVCGVLKGTKSSFVIDHEIYKLEVYGILPNFRQAYLTAIIDKMLENQLLEIEMVSKYKNIPTLKVTEKGLDYFDGEDVTEIKFVQEFSDKDVILLDDEERGLFEELRVKRWEFAQERSIPAYVVCSNVSLREMAKSQPSNQSEMLQMNGIGGKFIESYGEEFLNTIESFSEKVGV</sequence>
<comment type="caution">
    <text evidence="4">The sequence shown here is derived from an EMBL/GenBank/DDBJ whole genome shotgun (WGS) entry which is preliminary data.</text>
</comment>
<dbReference type="GO" id="GO:0006260">
    <property type="term" value="P:DNA replication"/>
    <property type="evidence" value="ECO:0007669"/>
    <property type="project" value="InterPro"/>
</dbReference>
<dbReference type="EC" id="5.6.2.4" evidence="2"/>
<dbReference type="SMART" id="SM00956">
    <property type="entry name" value="RQC"/>
    <property type="match status" value="1"/>
</dbReference>
<dbReference type="PROSITE" id="PS50967">
    <property type="entry name" value="HRDC"/>
    <property type="match status" value="1"/>
</dbReference>
<protein>
    <recommendedName>
        <fullName evidence="2">DNA 3'-5' helicase</fullName>
        <ecNumber evidence="2">5.6.2.4</ecNumber>
    </recommendedName>
</protein>
<accession>X1KD04</accession>
<organism evidence="4">
    <name type="scientific">marine sediment metagenome</name>
    <dbReference type="NCBI Taxonomy" id="412755"/>
    <lineage>
        <taxon>unclassified sequences</taxon>
        <taxon>metagenomes</taxon>
        <taxon>ecological metagenomes</taxon>
    </lineage>
</organism>
<dbReference type="Gene3D" id="1.10.10.10">
    <property type="entry name" value="Winged helix-like DNA-binding domain superfamily/Winged helix DNA-binding domain"/>
    <property type="match status" value="1"/>
</dbReference>
<dbReference type="SUPFAM" id="SSF47819">
    <property type="entry name" value="HRDC-like"/>
    <property type="match status" value="1"/>
</dbReference>
<dbReference type="InterPro" id="IPR010997">
    <property type="entry name" value="HRDC-like_sf"/>
</dbReference>
<dbReference type="EMBL" id="BARU01037453">
    <property type="protein sequence ID" value="GAH88069.1"/>
    <property type="molecule type" value="Genomic_DNA"/>
</dbReference>
<dbReference type="AlphaFoldDB" id="X1KD04"/>
<evidence type="ECO:0000256" key="2">
    <source>
        <dbReference type="ARBA" id="ARBA00034808"/>
    </source>
</evidence>
<name>X1KD04_9ZZZZ</name>
<evidence type="ECO:0000313" key="4">
    <source>
        <dbReference type="EMBL" id="GAH88069.1"/>
    </source>
</evidence>
<dbReference type="SMART" id="SM00341">
    <property type="entry name" value="HRDC"/>
    <property type="match status" value="1"/>
</dbReference>
<dbReference type="GO" id="GO:0043138">
    <property type="term" value="F:3'-5' DNA helicase activity"/>
    <property type="evidence" value="ECO:0007669"/>
    <property type="project" value="UniProtKB-EC"/>
</dbReference>
<evidence type="ECO:0000256" key="1">
    <source>
        <dbReference type="ARBA" id="ARBA00034617"/>
    </source>
</evidence>
<dbReference type="InterPro" id="IPR002121">
    <property type="entry name" value="HRDC_dom"/>
</dbReference>
<dbReference type="Pfam" id="PF00570">
    <property type="entry name" value="HRDC"/>
    <property type="match status" value="1"/>
</dbReference>
<dbReference type="GO" id="GO:0006281">
    <property type="term" value="P:DNA repair"/>
    <property type="evidence" value="ECO:0007669"/>
    <property type="project" value="InterPro"/>
</dbReference>
<feature type="domain" description="HRDC" evidence="3">
    <location>
        <begin position="130"/>
        <end position="209"/>
    </location>
</feature>
<evidence type="ECO:0000259" key="3">
    <source>
        <dbReference type="PROSITE" id="PS50967"/>
    </source>
</evidence>
<reference evidence="4" key="1">
    <citation type="journal article" date="2014" name="Front. Microbiol.">
        <title>High frequency of phylogenetically diverse reductive dehalogenase-homologous genes in deep subseafloor sedimentary metagenomes.</title>
        <authorList>
            <person name="Kawai M."/>
            <person name="Futagami T."/>
            <person name="Toyoda A."/>
            <person name="Takaki Y."/>
            <person name="Nishi S."/>
            <person name="Hori S."/>
            <person name="Arai W."/>
            <person name="Tsubouchi T."/>
            <person name="Morono Y."/>
            <person name="Uchiyama I."/>
            <person name="Ito T."/>
            <person name="Fujiyama A."/>
            <person name="Inagaki F."/>
            <person name="Takami H."/>
        </authorList>
    </citation>
    <scope>NUCLEOTIDE SEQUENCE</scope>
    <source>
        <strain evidence="4">Expedition CK06-06</strain>
    </source>
</reference>
<comment type="catalytic activity">
    <reaction evidence="1">
        <text>Couples ATP hydrolysis with the unwinding of duplex DNA by translocating in the 3'-5' direction.</text>
        <dbReference type="EC" id="5.6.2.4"/>
    </reaction>
</comment>
<proteinExistence type="predicted"/>